<dbReference type="SMART" id="SM00387">
    <property type="entry name" value="HATPase_c"/>
    <property type="match status" value="1"/>
</dbReference>
<evidence type="ECO:0000256" key="5">
    <source>
        <dbReference type="ARBA" id="ARBA00022741"/>
    </source>
</evidence>
<name>A0A4S4NGH2_9RHOB</name>
<keyword evidence="4" id="KW-0808">Transferase</keyword>
<feature type="domain" description="PAC" evidence="15">
    <location>
        <begin position="624"/>
        <end position="678"/>
    </location>
</feature>
<dbReference type="PROSITE" id="PS50109">
    <property type="entry name" value="HIS_KIN"/>
    <property type="match status" value="1"/>
</dbReference>
<evidence type="ECO:0000259" key="12">
    <source>
        <dbReference type="PROSITE" id="PS50109"/>
    </source>
</evidence>
<accession>A0A4S4NGH2</accession>
<dbReference type="SUPFAM" id="SSF55781">
    <property type="entry name" value="GAF domain-like"/>
    <property type="match status" value="1"/>
</dbReference>
<gene>
    <name evidence="16" type="ORF">E4Z66_15155</name>
</gene>
<feature type="domain" description="Response regulatory" evidence="13">
    <location>
        <begin position="1196"/>
        <end position="1310"/>
    </location>
</feature>
<dbReference type="GO" id="GO:0000155">
    <property type="term" value="F:phosphorelay sensor kinase activity"/>
    <property type="evidence" value="ECO:0007669"/>
    <property type="project" value="InterPro"/>
</dbReference>
<dbReference type="InterPro" id="IPR003018">
    <property type="entry name" value="GAF"/>
</dbReference>
<dbReference type="PANTHER" id="PTHR43065:SF46">
    <property type="entry name" value="C4-DICARBOXYLATE TRANSPORT SENSOR PROTEIN DCTB"/>
    <property type="match status" value="1"/>
</dbReference>
<evidence type="ECO:0000256" key="2">
    <source>
        <dbReference type="ARBA" id="ARBA00012438"/>
    </source>
</evidence>
<dbReference type="EC" id="2.7.13.3" evidence="2"/>
<dbReference type="InterPro" id="IPR029016">
    <property type="entry name" value="GAF-like_dom_sf"/>
</dbReference>
<dbReference type="SUPFAM" id="SSF52172">
    <property type="entry name" value="CheY-like"/>
    <property type="match status" value="1"/>
</dbReference>
<dbReference type="InterPro" id="IPR003594">
    <property type="entry name" value="HATPase_dom"/>
</dbReference>
<dbReference type="InterPro" id="IPR035965">
    <property type="entry name" value="PAS-like_dom_sf"/>
</dbReference>
<dbReference type="InterPro" id="IPR005467">
    <property type="entry name" value="His_kinase_dom"/>
</dbReference>
<keyword evidence="8" id="KW-0902">Two-component regulatory system</keyword>
<feature type="domain" description="PAS" evidence="14">
    <location>
        <begin position="811"/>
        <end position="851"/>
    </location>
</feature>
<evidence type="ECO:0000256" key="1">
    <source>
        <dbReference type="ARBA" id="ARBA00000085"/>
    </source>
</evidence>
<dbReference type="CDD" id="cd00130">
    <property type="entry name" value="PAS"/>
    <property type="match status" value="2"/>
</dbReference>
<dbReference type="InterPro" id="IPR036890">
    <property type="entry name" value="HATPase_C_sf"/>
</dbReference>
<evidence type="ECO:0000256" key="9">
    <source>
        <dbReference type="PROSITE-ProRule" id="PRU00169"/>
    </source>
</evidence>
<keyword evidence="3 9" id="KW-0597">Phosphoprotein</keyword>
<dbReference type="InterPro" id="IPR001789">
    <property type="entry name" value="Sig_transdc_resp-reg_receiver"/>
</dbReference>
<proteinExistence type="predicted"/>
<feature type="domain" description="PAS" evidence="14">
    <location>
        <begin position="552"/>
        <end position="598"/>
    </location>
</feature>
<dbReference type="SUPFAM" id="SSF55785">
    <property type="entry name" value="PYP-like sensor domain (PAS domain)"/>
    <property type="match status" value="4"/>
</dbReference>
<dbReference type="InterPro" id="IPR004358">
    <property type="entry name" value="Sig_transdc_His_kin-like_C"/>
</dbReference>
<keyword evidence="17" id="KW-1185">Reference proteome</keyword>
<dbReference type="Pfam" id="PF00072">
    <property type="entry name" value="Response_reg"/>
    <property type="match status" value="1"/>
</dbReference>
<dbReference type="Pfam" id="PF01590">
    <property type="entry name" value="GAF"/>
    <property type="match status" value="1"/>
</dbReference>
<evidence type="ECO:0000259" key="13">
    <source>
        <dbReference type="PROSITE" id="PS50110"/>
    </source>
</evidence>
<dbReference type="SMART" id="SM00448">
    <property type="entry name" value="REC"/>
    <property type="match status" value="1"/>
</dbReference>
<feature type="coiled-coil region" evidence="10">
    <location>
        <begin position="916"/>
        <end position="943"/>
    </location>
</feature>
<dbReference type="SMART" id="SM00065">
    <property type="entry name" value="GAF"/>
    <property type="match status" value="1"/>
</dbReference>
<dbReference type="InterPro" id="IPR000014">
    <property type="entry name" value="PAS"/>
</dbReference>
<keyword evidence="5" id="KW-0547">Nucleotide-binding</keyword>
<dbReference type="Gene3D" id="3.30.450.40">
    <property type="match status" value="1"/>
</dbReference>
<dbReference type="PROSITE" id="PS50110">
    <property type="entry name" value="RESPONSE_REGULATORY"/>
    <property type="match status" value="1"/>
</dbReference>
<dbReference type="InterPro" id="IPR000700">
    <property type="entry name" value="PAS-assoc_C"/>
</dbReference>
<sequence>MTQSAPPDRVSRARYERERRARNEAESILEDKARELYDINQKLLRESEALRVALAETEAARSREAGALREQSILSQALTALSGKSGAAEAVQDLLLTLRAAFSGYDACFLQTDDGVVSVATSVVEGHSGLQLPVAPDILSRPRRLGNLRAVANDDLPGHFGQYASIILVPLQTTEAGQDGLLLASRKAGHFSAADLRVLDRVARVAAQSLKALREARRNALLVSLIEGRAVDEKTSGLDAPLEAVHRAFARLTDMQGAVVSILDGLLSAPLQTLDVAIMKALALMGELTSTDRVCVSRLSFDGTTLGMSHEWCAPGVESVADATRKIPVDAVPQWREQLSAGQDVIVTDIDDLPNDAPERDILGVLGTVSLLAVPMLRDGDFSGLITYENLSAQRSFLPGEVHLLRSVAKVIASLLARRDAETRLLAAHAETASERQRLESVLAAMPDLVVELDHEGRFVMWHSGAIVVPEEISGAFEGQLLESVLPPDLAAEAREVLNEIDAGEVPKPRNFPFALVGDWERVWQLSASALGERGYLFVLRDITEIREQTALIERLSDIARRTSNLVVMTDADCRITWVNEAFTKTSGWPLDEVLGRNPGHFLQCDETDPATVALLREGIAQGKPVQADILNQSRDGEKYWVALDIQPVRDEDGVISGFMAVEVDVTEQREQADALRVAADDAARTRATLVAAVEALQDGFVLYDSEDRLVLCNQRYRELYKQSAEVIRPGERFEDILRYGLERGQYQDALGREEEWLAERLKRHRESDSEIEQELADGRWLRIFEKATPNGGRVGLRVDITALKMAEKRAEADRAAAMEASQDGIAITDDEGRFLYMNKAHLELFGYESEAQVIGKPWTMLYAPEEAAWMQSNALPKLQRDGNWTGEIAGLARDGSPVDQDVSLTVKDDGGLLCIARDMRDRRRETEERERLREELQLAQRREVVGQMAAGLAHDFNNLLATISGGALLIKDAADPRSLTATGAQRIQAATDQAAGLVKRLLSLGRHEASPVALDLRTPLREACDLVRAGLRAPTRLTLNLPDTPVNITADPTDILQLVLNLAINARDALAGAPGQIAVSLDAVTDATPEGPFSIGTPEPGQRFARIVVADTGPGMSPELAARAFKPYETTKGAGGSGLGLAIVSSVVSAAGGALRLDTAPGKGTTFTIYWPEHPKGAEEPARVEGVTGRLDGRSILLLDDHEDLLQIITAFLEAAGAEVAPTSEPSDVLEALEDNPQGWDLLITDFDMPKMTGTELAQKARAIAPELPVILVTALAGIAGRRDAGIFDAVLGKPVDKDRLVYKAEEAILRAQTKED</sequence>
<comment type="catalytic activity">
    <reaction evidence="1">
        <text>ATP + protein L-histidine = ADP + protein N-phospho-L-histidine.</text>
        <dbReference type="EC" id="2.7.13.3"/>
    </reaction>
</comment>
<dbReference type="InterPro" id="IPR036097">
    <property type="entry name" value="HisK_dim/P_sf"/>
</dbReference>
<keyword evidence="7" id="KW-0067">ATP-binding</keyword>
<dbReference type="SMART" id="SM00091">
    <property type="entry name" value="PAS"/>
    <property type="match status" value="4"/>
</dbReference>
<dbReference type="SMART" id="SM00388">
    <property type="entry name" value="HisKA"/>
    <property type="match status" value="1"/>
</dbReference>
<evidence type="ECO:0000256" key="6">
    <source>
        <dbReference type="ARBA" id="ARBA00022777"/>
    </source>
</evidence>
<dbReference type="PANTHER" id="PTHR43065">
    <property type="entry name" value="SENSOR HISTIDINE KINASE"/>
    <property type="match status" value="1"/>
</dbReference>
<keyword evidence="10" id="KW-0175">Coiled coil</keyword>
<evidence type="ECO:0000313" key="16">
    <source>
        <dbReference type="EMBL" id="THH35160.1"/>
    </source>
</evidence>
<dbReference type="Gene3D" id="1.10.287.130">
    <property type="match status" value="1"/>
</dbReference>
<dbReference type="Gene3D" id="3.40.50.2300">
    <property type="match status" value="1"/>
</dbReference>
<evidence type="ECO:0000259" key="15">
    <source>
        <dbReference type="PROSITE" id="PS50113"/>
    </source>
</evidence>
<dbReference type="Pfam" id="PF12860">
    <property type="entry name" value="PAS_7"/>
    <property type="match status" value="1"/>
</dbReference>
<reference evidence="16 17" key="1">
    <citation type="submission" date="2019-04" db="EMBL/GenBank/DDBJ databases">
        <title>Shimia ponticola sp. nov., isolated from seawater.</title>
        <authorList>
            <person name="Kim Y.-O."/>
            <person name="Yoon J.-H."/>
        </authorList>
    </citation>
    <scope>NUCLEOTIDE SEQUENCE [LARGE SCALE GENOMIC DNA]</scope>
    <source>
        <strain evidence="16 17">MYP11</strain>
    </source>
</reference>
<dbReference type="SMART" id="SM00086">
    <property type="entry name" value="PAC"/>
    <property type="match status" value="2"/>
</dbReference>
<feature type="compositionally biased region" description="Basic and acidic residues" evidence="11">
    <location>
        <begin position="9"/>
        <end position="24"/>
    </location>
</feature>
<dbReference type="InterPro" id="IPR001610">
    <property type="entry name" value="PAC"/>
</dbReference>
<dbReference type="PROSITE" id="PS50112">
    <property type="entry name" value="PAS"/>
    <property type="match status" value="2"/>
</dbReference>
<evidence type="ECO:0000313" key="17">
    <source>
        <dbReference type="Proteomes" id="UP000306602"/>
    </source>
</evidence>
<evidence type="ECO:0000256" key="3">
    <source>
        <dbReference type="ARBA" id="ARBA00022553"/>
    </source>
</evidence>
<dbReference type="Proteomes" id="UP000306602">
    <property type="component" value="Unassembled WGS sequence"/>
</dbReference>
<comment type="caution">
    <text evidence="16">The sequence shown here is derived from an EMBL/GenBank/DDBJ whole genome shotgun (WGS) entry which is preliminary data.</text>
</comment>
<dbReference type="RefSeq" id="WP_136463894.1">
    <property type="nucleotide sequence ID" value="NZ_SRKY01000004.1"/>
</dbReference>
<dbReference type="SUPFAM" id="SSF47384">
    <property type="entry name" value="Homodimeric domain of signal transducing histidine kinase"/>
    <property type="match status" value="1"/>
</dbReference>
<keyword evidence="6" id="KW-0418">Kinase</keyword>
<dbReference type="Gene3D" id="3.30.450.20">
    <property type="entry name" value="PAS domain"/>
    <property type="match status" value="4"/>
</dbReference>
<dbReference type="InterPro" id="IPR003661">
    <property type="entry name" value="HisK_dim/P_dom"/>
</dbReference>
<dbReference type="PRINTS" id="PR00344">
    <property type="entry name" value="BCTRLSENSOR"/>
</dbReference>
<organism evidence="16 17">
    <name type="scientific">Aliishimia ponticola</name>
    <dbReference type="NCBI Taxonomy" id="2499833"/>
    <lineage>
        <taxon>Bacteria</taxon>
        <taxon>Pseudomonadati</taxon>
        <taxon>Pseudomonadota</taxon>
        <taxon>Alphaproteobacteria</taxon>
        <taxon>Rhodobacterales</taxon>
        <taxon>Paracoccaceae</taxon>
        <taxon>Aliishimia</taxon>
    </lineage>
</organism>
<dbReference type="OrthoDB" id="9796100at2"/>
<evidence type="ECO:0000256" key="4">
    <source>
        <dbReference type="ARBA" id="ARBA00022679"/>
    </source>
</evidence>
<protein>
    <recommendedName>
        <fullName evidence="2">histidine kinase</fullName>
        <ecNumber evidence="2">2.7.13.3</ecNumber>
    </recommendedName>
</protein>
<evidence type="ECO:0000256" key="8">
    <source>
        <dbReference type="ARBA" id="ARBA00023012"/>
    </source>
</evidence>
<dbReference type="NCBIfam" id="TIGR00229">
    <property type="entry name" value="sensory_box"/>
    <property type="match status" value="2"/>
</dbReference>
<feature type="domain" description="Histidine kinase" evidence="12">
    <location>
        <begin position="952"/>
        <end position="1176"/>
    </location>
</feature>
<dbReference type="SUPFAM" id="SSF55874">
    <property type="entry name" value="ATPase domain of HSP90 chaperone/DNA topoisomerase II/histidine kinase"/>
    <property type="match status" value="1"/>
</dbReference>
<evidence type="ECO:0000256" key="11">
    <source>
        <dbReference type="SAM" id="MobiDB-lite"/>
    </source>
</evidence>
<feature type="modified residue" description="4-aspartylphosphate" evidence="9">
    <location>
        <position position="1247"/>
    </location>
</feature>
<feature type="region of interest" description="Disordered" evidence="11">
    <location>
        <begin position="1"/>
        <end position="24"/>
    </location>
</feature>
<evidence type="ECO:0000259" key="14">
    <source>
        <dbReference type="PROSITE" id="PS50112"/>
    </source>
</evidence>
<dbReference type="PROSITE" id="PS50113">
    <property type="entry name" value="PAC"/>
    <property type="match status" value="1"/>
</dbReference>
<dbReference type="GO" id="GO:0005524">
    <property type="term" value="F:ATP binding"/>
    <property type="evidence" value="ECO:0007669"/>
    <property type="project" value="UniProtKB-KW"/>
</dbReference>
<dbReference type="Gene3D" id="3.30.565.10">
    <property type="entry name" value="Histidine kinase-like ATPase, C-terminal domain"/>
    <property type="match status" value="1"/>
</dbReference>
<evidence type="ECO:0000256" key="7">
    <source>
        <dbReference type="ARBA" id="ARBA00022840"/>
    </source>
</evidence>
<dbReference type="EMBL" id="SRKY01000004">
    <property type="protein sequence ID" value="THH35160.1"/>
    <property type="molecule type" value="Genomic_DNA"/>
</dbReference>
<dbReference type="Pfam" id="PF02518">
    <property type="entry name" value="HATPase_c"/>
    <property type="match status" value="1"/>
</dbReference>
<dbReference type="Pfam" id="PF13426">
    <property type="entry name" value="PAS_9"/>
    <property type="match status" value="2"/>
</dbReference>
<dbReference type="InterPro" id="IPR011006">
    <property type="entry name" value="CheY-like_superfamily"/>
</dbReference>
<evidence type="ECO:0000256" key="10">
    <source>
        <dbReference type="SAM" id="Coils"/>
    </source>
</evidence>